<keyword evidence="2" id="KW-1185">Reference proteome</keyword>
<dbReference type="EMBL" id="VSRR010000191">
    <property type="protein sequence ID" value="MPC11983.1"/>
    <property type="molecule type" value="Genomic_DNA"/>
</dbReference>
<dbReference type="AlphaFoldDB" id="A0A5B7CX07"/>
<dbReference type="Proteomes" id="UP000324222">
    <property type="component" value="Unassembled WGS sequence"/>
</dbReference>
<reference evidence="1 2" key="1">
    <citation type="submission" date="2019-05" db="EMBL/GenBank/DDBJ databases">
        <title>Another draft genome of Portunus trituberculatus and its Hox gene families provides insights of decapod evolution.</title>
        <authorList>
            <person name="Jeong J.-H."/>
            <person name="Song I."/>
            <person name="Kim S."/>
            <person name="Choi T."/>
            <person name="Kim D."/>
            <person name="Ryu S."/>
            <person name="Kim W."/>
        </authorList>
    </citation>
    <scope>NUCLEOTIDE SEQUENCE [LARGE SCALE GENOMIC DNA]</scope>
    <source>
        <tissue evidence="1">Muscle</tissue>
    </source>
</reference>
<protein>
    <submittedName>
        <fullName evidence="1">Uncharacterized protein</fullName>
    </submittedName>
</protein>
<organism evidence="1 2">
    <name type="scientific">Portunus trituberculatus</name>
    <name type="common">Swimming crab</name>
    <name type="synonym">Neptunus trituberculatus</name>
    <dbReference type="NCBI Taxonomy" id="210409"/>
    <lineage>
        <taxon>Eukaryota</taxon>
        <taxon>Metazoa</taxon>
        <taxon>Ecdysozoa</taxon>
        <taxon>Arthropoda</taxon>
        <taxon>Crustacea</taxon>
        <taxon>Multicrustacea</taxon>
        <taxon>Malacostraca</taxon>
        <taxon>Eumalacostraca</taxon>
        <taxon>Eucarida</taxon>
        <taxon>Decapoda</taxon>
        <taxon>Pleocyemata</taxon>
        <taxon>Brachyura</taxon>
        <taxon>Eubrachyura</taxon>
        <taxon>Portunoidea</taxon>
        <taxon>Portunidae</taxon>
        <taxon>Portuninae</taxon>
        <taxon>Portunus</taxon>
    </lineage>
</organism>
<sequence length="64" mass="7013">MTTTQARPRGQQLLHANTPTLLETLGVRLRRGASLCISIHGCLLLTINLIASHKCHMKLHNGDS</sequence>
<gene>
    <name evidence="1" type="ORF">E2C01_004660</name>
</gene>
<name>A0A5B7CX07_PORTR</name>
<evidence type="ECO:0000313" key="2">
    <source>
        <dbReference type="Proteomes" id="UP000324222"/>
    </source>
</evidence>
<proteinExistence type="predicted"/>
<evidence type="ECO:0000313" key="1">
    <source>
        <dbReference type="EMBL" id="MPC11983.1"/>
    </source>
</evidence>
<comment type="caution">
    <text evidence="1">The sequence shown here is derived from an EMBL/GenBank/DDBJ whole genome shotgun (WGS) entry which is preliminary data.</text>
</comment>
<accession>A0A5B7CX07</accession>